<gene>
    <name evidence="5" type="ORF">GCM10010994_04100</name>
</gene>
<evidence type="ECO:0000259" key="4">
    <source>
        <dbReference type="Pfam" id="PF03088"/>
    </source>
</evidence>
<dbReference type="AlphaFoldDB" id="A0A916TWR8"/>
<dbReference type="Pfam" id="PF03088">
    <property type="entry name" value="Str_synth"/>
    <property type="match status" value="1"/>
</dbReference>
<keyword evidence="6" id="KW-1185">Reference proteome</keyword>
<comment type="similarity">
    <text evidence="1">Belongs to the strictosidine synthase family.</text>
</comment>
<evidence type="ECO:0000313" key="6">
    <source>
        <dbReference type="Proteomes" id="UP000637002"/>
    </source>
</evidence>
<sequence length="372" mass="39589">MAFYSHFLRNMEQIFFPDRDQHAIPSMDGALSPNGKLDAFTVLLPDLTDVDDVAVAPDGLYVSAGRQVVHRFGPGLGQSRTLASFDAAAGALALHPDGRLLVCVAGKGLAAIGTDGGQRWLTEAEGQPLACLTGVAAAPDGTIVLTDGSSRHRAADWCRDLMEKNAAGRLIVADAGLATARVVRGGLAYPHGCAFSADGRQLWFTESWMHRVSRCASGAGGLAAPEVLIPNLPGYPARLTPAAAGGFWLPLFALRTHLVELVLRDDDFRRDMMLSIAPELWIAPQYASGKSYLEPLQGGGMRKLGILKPWAPPRSYGFVGRIGDDGRFLDSVQSRAGGDHHGIVRAIEPPQGLVVVSKAMGQLLQAPAETRQ</sequence>
<keyword evidence="3" id="KW-0325">Glycoprotein</keyword>
<name>A0A916TWR8_9HYPH</name>
<dbReference type="Proteomes" id="UP000637002">
    <property type="component" value="Unassembled WGS sequence"/>
</dbReference>
<dbReference type="RefSeq" id="WP_188607447.1">
    <property type="nucleotide sequence ID" value="NZ_BMGG01000001.1"/>
</dbReference>
<evidence type="ECO:0000256" key="3">
    <source>
        <dbReference type="ARBA" id="ARBA00023180"/>
    </source>
</evidence>
<comment type="caution">
    <text evidence="5">The sequence shown here is derived from an EMBL/GenBank/DDBJ whole genome shotgun (WGS) entry which is preliminary data.</text>
</comment>
<organism evidence="5 6">
    <name type="scientific">Chelatococcus reniformis</name>
    <dbReference type="NCBI Taxonomy" id="1494448"/>
    <lineage>
        <taxon>Bacteria</taxon>
        <taxon>Pseudomonadati</taxon>
        <taxon>Pseudomonadota</taxon>
        <taxon>Alphaproteobacteria</taxon>
        <taxon>Hyphomicrobiales</taxon>
        <taxon>Chelatococcaceae</taxon>
        <taxon>Chelatococcus</taxon>
    </lineage>
</organism>
<dbReference type="InterPro" id="IPR011042">
    <property type="entry name" value="6-blade_b-propeller_TolB-like"/>
</dbReference>
<evidence type="ECO:0000313" key="5">
    <source>
        <dbReference type="EMBL" id="GGC48135.1"/>
    </source>
</evidence>
<accession>A0A916TWR8</accession>
<dbReference type="SUPFAM" id="SSF63829">
    <property type="entry name" value="Calcium-dependent phosphotriesterase"/>
    <property type="match status" value="1"/>
</dbReference>
<dbReference type="GO" id="GO:0016787">
    <property type="term" value="F:hydrolase activity"/>
    <property type="evidence" value="ECO:0007669"/>
    <property type="project" value="TreeGrafter"/>
</dbReference>
<dbReference type="PANTHER" id="PTHR10426">
    <property type="entry name" value="STRICTOSIDINE SYNTHASE-RELATED"/>
    <property type="match status" value="1"/>
</dbReference>
<protein>
    <recommendedName>
        <fullName evidence="4">Strictosidine synthase conserved region domain-containing protein</fullName>
    </recommendedName>
</protein>
<evidence type="ECO:0000256" key="2">
    <source>
        <dbReference type="ARBA" id="ARBA00022553"/>
    </source>
</evidence>
<evidence type="ECO:0000256" key="1">
    <source>
        <dbReference type="ARBA" id="ARBA00009191"/>
    </source>
</evidence>
<feature type="domain" description="Strictosidine synthase conserved region" evidence="4">
    <location>
        <begin position="139"/>
        <end position="214"/>
    </location>
</feature>
<dbReference type="EMBL" id="BMGG01000001">
    <property type="protein sequence ID" value="GGC48135.1"/>
    <property type="molecule type" value="Genomic_DNA"/>
</dbReference>
<reference evidence="5" key="1">
    <citation type="journal article" date="2014" name="Int. J. Syst. Evol. Microbiol.">
        <title>Complete genome sequence of Corynebacterium casei LMG S-19264T (=DSM 44701T), isolated from a smear-ripened cheese.</title>
        <authorList>
            <consortium name="US DOE Joint Genome Institute (JGI-PGF)"/>
            <person name="Walter F."/>
            <person name="Albersmeier A."/>
            <person name="Kalinowski J."/>
            <person name="Ruckert C."/>
        </authorList>
    </citation>
    <scope>NUCLEOTIDE SEQUENCE</scope>
    <source>
        <strain evidence="5">CGMCC 1.12919</strain>
    </source>
</reference>
<keyword evidence="2" id="KW-0597">Phosphoprotein</keyword>
<proteinExistence type="inferred from homology"/>
<dbReference type="InterPro" id="IPR018119">
    <property type="entry name" value="Strictosidine_synth_cons-reg"/>
</dbReference>
<dbReference type="Gene3D" id="2.120.10.30">
    <property type="entry name" value="TolB, C-terminal domain"/>
    <property type="match status" value="1"/>
</dbReference>
<dbReference type="PANTHER" id="PTHR10426:SF88">
    <property type="entry name" value="ADIPOCYTE PLASMA MEMBRANE-ASSOCIATED PROTEIN HEMOMUCIN-RELATED"/>
    <property type="match status" value="1"/>
</dbReference>
<reference evidence="5" key="2">
    <citation type="submission" date="2020-09" db="EMBL/GenBank/DDBJ databases">
        <authorList>
            <person name="Sun Q."/>
            <person name="Zhou Y."/>
        </authorList>
    </citation>
    <scope>NUCLEOTIDE SEQUENCE</scope>
    <source>
        <strain evidence="5">CGMCC 1.12919</strain>
    </source>
</reference>